<dbReference type="GO" id="GO:0004845">
    <property type="term" value="F:uracil phosphoribosyltransferase activity"/>
    <property type="evidence" value="ECO:0007669"/>
    <property type="project" value="UniProtKB-UniRule"/>
</dbReference>
<feature type="binding site" evidence="11">
    <location>
        <position position="79"/>
    </location>
    <ligand>
        <name>5-phospho-alpha-D-ribose 1-diphosphate</name>
        <dbReference type="ChEBI" id="CHEBI:58017"/>
    </ligand>
</feature>
<keyword evidence="8 11" id="KW-0460">Magnesium</keyword>
<dbReference type="GO" id="GO:0000287">
    <property type="term" value="F:magnesium ion binding"/>
    <property type="evidence" value="ECO:0007669"/>
    <property type="project" value="UniProtKB-UniRule"/>
</dbReference>
<gene>
    <name evidence="11" type="primary">upp</name>
    <name evidence="13" type="ORF">B9Q02_06965</name>
</gene>
<evidence type="ECO:0000256" key="4">
    <source>
        <dbReference type="ARBA" id="ARBA00022533"/>
    </source>
</evidence>
<evidence type="ECO:0000256" key="9">
    <source>
        <dbReference type="ARBA" id="ARBA00023134"/>
    </source>
</evidence>
<comment type="function">
    <text evidence="11">Catalyzes the conversion of uracil and 5-phospho-alpha-D-ribose 1-diphosphate (PRPP) to UMP and diphosphate.</text>
</comment>
<proteinExistence type="inferred from homology"/>
<dbReference type="InterPro" id="IPR029057">
    <property type="entry name" value="PRTase-like"/>
</dbReference>
<evidence type="ECO:0000256" key="2">
    <source>
        <dbReference type="ARBA" id="ARBA00009516"/>
    </source>
</evidence>
<name>A0A2R6AFY2_9ARCH</name>
<keyword evidence="6 11" id="KW-0808">Transferase</keyword>
<keyword evidence="9 11" id="KW-0342">GTP-binding</keyword>
<dbReference type="InterPro" id="IPR005765">
    <property type="entry name" value="UPRT"/>
</dbReference>
<evidence type="ECO:0000256" key="7">
    <source>
        <dbReference type="ARBA" id="ARBA00022741"/>
    </source>
</evidence>
<dbReference type="InterPro" id="IPR034331">
    <property type="entry name" value="Upp_A"/>
</dbReference>
<dbReference type="Proteomes" id="UP000240569">
    <property type="component" value="Unassembled WGS sequence"/>
</dbReference>
<dbReference type="EC" id="2.4.2.9" evidence="3 11"/>
<dbReference type="HAMAP" id="MF_01218_A">
    <property type="entry name" value="Upp_A"/>
    <property type="match status" value="1"/>
</dbReference>
<evidence type="ECO:0000256" key="3">
    <source>
        <dbReference type="ARBA" id="ARBA00011894"/>
    </source>
</evidence>
<feature type="binding site" evidence="11">
    <location>
        <begin position="138"/>
        <end position="146"/>
    </location>
    <ligand>
        <name>5-phospho-alpha-D-ribose 1-diphosphate</name>
        <dbReference type="ChEBI" id="CHEBI:58017"/>
    </ligand>
</feature>
<evidence type="ECO:0000256" key="6">
    <source>
        <dbReference type="ARBA" id="ARBA00022679"/>
    </source>
</evidence>
<dbReference type="SUPFAM" id="SSF53271">
    <property type="entry name" value="PRTase-like"/>
    <property type="match status" value="1"/>
</dbReference>
<dbReference type="GO" id="GO:0005525">
    <property type="term" value="F:GTP binding"/>
    <property type="evidence" value="ECO:0007669"/>
    <property type="project" value="UniProtKB-KW"/>
</dbReference>
<dbReference type="Gene3D" id="3.40.50.2020">
    <property type="match status" value="1"/>
</dbReference>
<keyword evidence="4 11" id="KW-0021">Allosteric enzyme</keyword>
<protein>
    <recommendedName>
        <fullName evidence="3 11">Uracil phosphoribosyltransferase</fullName>
        <ecNumber evidence="3 11">2.4.2.9</ecNumber>
    </recommendedName>
    <alternativeName>
        <fullName evidence="10 11">UMP pyrophosphorylase</fullName>
    </alternativeName>
    <alternativeName>
        <fullName evidence="11">UPRTase</fullName>
    </alternativeName>
</protein>
<evidence type="ECO:0000313" key="13">
    <source>
        <dbReference type="EMBL" id="PSN85300.1"/>
    </source>
</evidence>
<dbReference type="GO" id="GO:0044206">
    <property type="term" value="P:UMP salvage"/>
    <property type="evidence" value="ECO:0007669"/>
    <property type="project" value="UniProtKB-UniRule"/>
</dbReference>
<dbReference type="NCBIfam" id="NF001097">
    <property type="entry name" value="PRK00129.1"/>
    <property type="match status" value="1"/>
</dbReference>
<evidence type="ECO:0000256" key="1">
    <source>
        <dbReference type="ARBA" id="ARBA00005180"/>
    </source>
</evidence>
<accession>A0A2R6AFY2</accession>
<dbReference type="PANTHER" id="PTHR11608:SF0">
    <property type="entry name" value="BIFUNCTIONAL PROTEIN PYRR"/>
    <property type="match status" value="1"/>
</dbReference>
<feature type="binding site" evidence="11">
    <location>
        <position position="208"/>
    </location>
    <ligand>
        <name>5-phospho-alpha-D-ribose 1-diphosphate</name>
        <dbReference type="ChEBI" id="CHEBI:58017"/>
    </ligand>
</feature>
<sequence>MSLQVVNRPFARHILTKLRSKDTDQVNFRKNLVRLGRILGYEIADQLSYIEVEVETPIAKAKGIVIDSLERVVIVNVLRAATPLVEGLLKAFPSAKQGVVVAKRREAEYSKPPEQMNVDIYYCRIPQIASDQIVIVADPMLATGSTILKVLELIHKQGTPKEVYIACVIASKYGVERILSSPYKVKIFTVEVDPELDNRGYIVPGLGDAGDRAFG</sequence>
<dbReference type="UniPathway" id="UPA00574">
    <property type="reaction ID" value="UER00636"/>
</dbReference>
<comment type="pathway">
    <text evidence="1 11">Pyrimidine metabolism; UMP biosynthesis via salvage pathway; UMP from uracil: step 1/1.</text>
</comment>
<dbReference type="NCBIfam" id="TIGR01091">
    <property type="entry name" value="upp"/>
    <property type="match status" value="1"/>
</dbReference>
<reference evidence="13 14" key="1">
    <citation type="submission" date="2017-04" db="EMBL/GenBank/DDBJ databases">
        <title>Novel microbial lineages endemic to geothermal iron-oxide mats fill important gaps in the evolutionary history of Archaea.</title>
        <authorList>
            <person name="Jay Z.J."/>
            <person name="Beam J.P."/>
            <person name="Dlakic M."/>
            <person name="Rusch D.B."/>
            <person name="Kozubal M.A."/>
            <person name="Inskeep W.P."/>
        </authorList>
    </citation>
    <scope>NUCLEOTIDE SEQUENCE [LARGE SCALE GENOMIC DNA]</scope>
    <source>
        <strain evidence="13">BE_D</strain>
    </source>
</reference>
<feature type="domain" description="Phosphoribosyltransferase" evidence="12">
    <location>
        <begin position="5"/>
        <end position="215"/>
    </location>
</feature>
<keyword evidence="5 11" id="KW-0328">Glycosyltransferase</keyword>
<dbReference type="InterPro" id="IPR050137">
    <property type="entry name" value="PyrR_bifunctional"/>
</dbReference>
<evidence type="ECO:0000256" key="11">
    <source>
        <dbReference type="HAMAP-Rule" id="MF_01218"/>
    </source>
</evidence>
<evidence type="ECO:0000259" key="12">
    <source>
        <dbReference type="Pfam" id="PF14681"/>
    </source>
</evidence>
<dbReference type="InterPro" id="IPR000836">
    <property type="entry name" value="PRTase_dom"/>
</dbReference>
<evidence type="ECO:0000256" key="5">
    <source>
        <dbReference type="ARBA" id="ARBA00022676"/>
    </source>
</evidence>
<feature type="binding site" evidence="11">
    <location>
        <begin position="30"/>
        <end position="34"/>
    </location>
    <ligand>
        <name>GTP</name>
        <dbReference type="ChEBI" id="CHEBI:37565"/>
    </ligand>
</feature>
<comment type="similarity">
    <text evidence="2 11">Belongs to the UPRTase family.</text>
</comment>
<dbReference type="CDD" id="cd06223">
    <property type="entry name" value="PRTases_typeI"/>
    <property type="match status" value="1"/>
</dbReference>
<comment type="catalytic activity">
    <reaction evidence="11">
        <text>UMP + diphosphate = 5-phospho-alpha-D-ribose 1-diphosphate + uracil</text>
        <dbReference type="Rhea" id="RHEA:13017"/>
        <dbReference type="ChEBI" id="CHEBI:17568"/>
        <dbReference type="ChEBI" id="CHEBI:33019"/>
        <dbReference type="ChEBI" id="CHEBI:57865"/>
        <dbReference type="ChEBI" id="CHEBI:58017"/>
        <dbReference type="EC" id="2.4.2.9"/>
    </reaction>
</comment>
<dbReference type="AlphaFoldDB" id="A0A2R6AFY2"/>
<feature type="binding site" evidence="11">
    <location>
        <begin position="207"/>
        <end position="209"/>
    </location>
    <ligand>
        <name>uracil</name>
        <dbReference type="ChEBI" id="CHEBI:17568"/>
    </ligand>
</feature>
<evidence type="ECO:0000256" key="8">
    <source>
        <dbReference type="ARBA" id="ARBA00022842"/>
    </source>
</evidence>
<dbReference type="PANTHER" id="PTHR11608">
    <property type="entry name" value="BIFUNCTIONAL PROTEIN PYRR"/>
    <property type="match status" value="1"/>
</dbReference>
<comment type="activity regulation">
    <text evidence="11">Allosterically activated by GTP.</text>
</comment>
<dbReference type="Pfam" id="PF14681">
    <property type="entry name" value="UPRTase"/>
    <property type="match status" value="1"/>
</dbReference>
<feature type="binding site" evidence="11">
    <location>
        <position position="104"/>
    </location>
    <ligand>
        <name>5-phospho-alpha-D-ribose 1-diphosphate</name>
        <dbReference type="ChEBI" id="CHEBI:58017"/>
    </ligand>
</feature>
<feature type="binding site" evidence="11">
    <location>
        <position position="202"/>
    </location>
    <ligand>
        <name>uracil</name>
        <dbReference type="ChEBI" id="CHEBI:17568"/>
    </ligand>
</feature>
<comment type="caution">
    <text evidence="13">The sequence shown here is derived from an EMBL/GenBank/DDBJ whole genome shotgun (WGS) entry which is preliminary data.</text>
</comment>
<dbReference type="EMBL" id="NEXD01000037">
    <property type="protein sequence ID" value="PSN85300.1"/>
    <property type="molecule type" value="Genomic_DNA"/>
</dbReference>
<keyword evidence="7 11" id="KW-0547">Nucleotide-binding</keyword>
<dbReference type="GO" id="GO:0006223">
    <property type="term" value="P:uracil salvage"/>
    <property type="evidence" value="ECO:0007669"/>
    <property type="project" value="InterPro"/>
</dbReference>
<evidence type="ECO:0000256" key="10">
    <source>
        <dbReference type="ARBA" id="ARBA00031082"/>
    </source>
</evidence>
<comment type="cofactor">
    <cofactor evidence="11">
        <name>Mg(2+)</name>
        <dbReference type="ChEBI" id="CHEBI:18420"/>
    </cofactor>
    <text evidence="11">Binds 1 Mg(2+) ion per subunit. The magnesium is bound as Mg-PRPP.</text>
</comment>
<evidence type="ECO:0000313" key="14">
    <source>
        <dbReference type="Proteomes" id="UP000240569"/>
    </source>
</evidence>
<organism evidence="13 14">
    <name type="scientific">Candidatus Marsarchaeota G1 archaeon BE_D</name>
    <dbReference type="NCBI Taxonomy" id="1978156"/>
    <lineage>
        <taxon>Archaea</taxon>
        <taxon>Candidatus Marsarchaeota</taxon>
        <taxon>Candidatus Marsarchaeota group 1</taxon>
    </lineage>
</organism>